<dbReference type="PANTHER" id="PTHR34847:SF1">
    <property type="entry name" value="NODULATION PROTEIN U"/>
    <property type="match status" value="1"/>
</dbReference>
<dbReference type="GO" id="GO:0016740">
    <property type="term" value="F:transferase activity"/>
    <property type="evidence" value="ECO:0007669"/>
    <property type="project" value="UniProtKB-KW"/>
</dbReference>
<sequence>MGSPAAYIAISGWEEKRGNLVKSIGAGYMGLASPTIQQMTIFDRTTTLFSSSHERSHVLCAYALSPFPQGTSCYALVWEGHIGRFYHVDEAMNIKLLSNVMWGPGIRYAFAYGLLDPSFNLPAGSIRLSDAGKLMALAAFCESIPPTLEERRLVNDLLSRPEAIPHFSKEDFRSYSQYNCGVTSEAGKRLTRLISDAIFHKFLTIIRQHVKTRAPLLISGGCGLNCDWNSLLFETGLFSDIFVPPCANDSGSAIGTAADAQFCLTGSAKLKWSVYSGPSFVLDRREHEGFLCSPATASVVAKHLHAGAILGWAHGRAEIGPRALGHRSILASPLDRGMLERINRIKRREGFRPIAPVCREEEVAEHFTPSRPSPHMLFFQRVLNSHLPAITHVDGSARIQTLSQQQDPLLHEVLSEFRKISGFGVLCNTSLNFNGAGFINRSSDLARFARDVGLDGFIVENQLYLRDQHVTASQRDSL</sequence>
<feature type="domain" description="Carbamoyltransferase" evidence="2">
    <location>
        <begin position="47"/>
        <end position="142"/>
    </location>
</feature>
<proteinExistence type="inferred from homology"/>
<evidence type="ECO:0000259" key="2">
    <source>
        <dbReference type="Pfam" id="PF02543"/>
    </source>
</evidence>
<gene>
    <name evidence="4" type="ORF">PEP31012_04605</name>
</gene>
<accession>A0A5E4YL34</accession>
<name>A0A5E4YL34_9BURK</name>
<dbReference type="InterPro" id="IPR038152">
    <property type="entry name" value="Carbam_trans_C_sf"/>
</dbReference>
<keyword evidence="5" id="KW-1185">Reference proteome</keyword>
<dbReference type="Gene3D" id="3.90.870.20">
    <property type="entry name" value="Carbamoyltransferase, C-terminal domain"/>
    <property type="match status" value="1"/>
</dbReference>
<comment type="similarity">
    <text evidence="1">Belongs to the NodU/CmcH family.</text>
</comment>
<protein>
    <submittedName>
        <fullName evidence="4">3'-hydroxymethylcephem-O-carbamoyltransferase</fullName>
    </submittedName>
</protein>
<dbReference type="AlphaFoldDB" id="A0A5E4YL34"/>
<dbReference type="Proteomes" id="UP000400981">
    <property type="component" value="Unassembled WGS sequence"/>
</dbReference>
<dbReference type="OrthoDB" id="9780777at2"/>
<dbReference type="Pfam" id="PF16861">
    <property type="entry name" value="Carbam_trans_C"/>
    <property type="match status" value="1"/>
</dbReference>
<reference evidence="4 5" key="1">
    <citation type="submission" date="2019-08" db="EMBL/GenBank/DDBJ databases">
        <authorList>
            <person name="Peeters C."/>
        </authorList>
    </citation>
    <scope>NUCLEOTIDE SEQUENCE [LARGE SCALE GENOMIC DNA]</scope>
    <source>
        <strain evidence="4 5">LMG 31012</strain>
    </source>
</reference>
<feature type="domain" description="Carbamoyltransferase C-terminal" evidence="3">
    <location>
        <begin position="301"/>
        <end position="464"/>
    </location>
</feature>
<keyword evidence="4" id="KW-0808">Transferase</keyword>
<dbReference type="InterPro" id="IPR051338">
    <property type="entry name" value="NodU/CmcH_Carbamoyltrnsfr"/>
</dbReference>
<dbReference type="InterPro" id="IPR031730">
    <property type="entry name" value="Carbam_trans_C"/>
</dbReference>
<feature type="domain" description="Carbamoyltransferase" evidence="2">
    <location>
        <begin position="203"/>
        <end position="257"/>
    </location>
</feature>
<organism evidence="4 5">
    <name type="scientific">Pandoraea eparura</name>
    <dbReference type="NCBI Taxonomy" id="2508291"/>
    <lineage>
        <taxon>Bacteria</taxon>
        <taxon>Pseudomonadati</taxon>
        <taxon>Pseudomonadota</taxon>
        <taxon>Betaproteobacteria</taxon>
        <taxon>Burkholderiales</taxon>
        <taxon>Burkholderiaceae</taxon>
        <taxon>Pandoraea</taxon>
    </lineage>
</organism>
<dbReference type="InterPro" id="IPR003696">
    <property type="entry name" value="Carbtransf_dom"/>
</dbReference>
<dbReference type="PANTHER" id="PTHR34847">
    <property type="entry name" value="NODULATION PROTEIN U"/>
    <property type="match status" value="1"/>
</dbReference>
<dbReference type="Gene3D" id="3.30.420.40">
    <property type="match status" value="1"/>
</dbReference>
<dbReference type="EMBL" id="CABPSH010000021">
    <property type="protein sequence ID" value="VVE49125.1"/>
    <property type="molecule type" value="Genomic_DNA"/>
</dbReference>
<evidence type="ECO:0000259" key="3">
    <source>
        <dbReference type="Pfam" id="PF16861"/>
    </source>
</evidence>
<dbReference type="Pfam" id="PF02543">
    <property type="entry name" value="Carbam_trans_N"/>
    <property type="match status" value="2"/>
</dbReference>
<evidence type="ECO:0000313" key="4">
    <source>
        <dbReference type="EMBL" id="VVE49125.1"/>
    </source>
</evidence>
<evidence type="ECO:0000313" key="5">
    <source>
        <dbReference type="Proteomes" id="UP000400981"/>
    </source>
</evidence>
<evidence type="ECO:0000256" key="1">
    <source>
        <dbReference type="ARBA" id="ARBA00006129"/>
    </source>
</evidence>